<dbReference type="STRING" id="144197.ENSSPAP00000014274"/>
<dbReference type="Ensembl" id="ENSSPAT00000014516.1">
    <property type="protein sequence ID" value="ENSSPAP00000014274.1"/>
    <property type="gene ID" value="ENSSPAG00000010784.1"/>
</dbReference>
<sequence>FDSQKTQARHYKTLQETYKTKKPNKATVTQVLDLEFQSRRLFIDSDAVKEQERPTKILEAYPCFREVDHVLDDLQRIIQPLNSRYMSEMKERWENFYSKVQFYAVMKKAMKPTHWMEV</sequence>
<dbReference type="AlphaFoldDB" id="A0A3B5A8Q3"/>
<reference evidence="1" key="1">
    <citation type="submission" date="2023-09" db="UniProtKB">
        <authorList>
            <consortium name="Ensembl"/>
        </authorList>
    </citation>
    <scope>IDENTIFICATION</scope>
</reference>
<protein>
    <submittedName>
        <fullName evidence="1">Si:ch211-208g1.1</fullName>
    </submittedName>
</protein>
<name>A0A3B5A8Q3_9TELE</name>
<evidence type="ECO:0000313" key="1">
    <source>
        <dbReference type="Ensembl" id="ENSSPAP00000014274.1"/>
    </source>
</evidence>
<organism evidence="1">
    <name type="scientific">Stegastes partitus</name>
    <name type="common">bicolor damselfish</name>
    <dbReference type="NCBI Taxonomy" id="144197"/>
    <lineage>
        <taxon>Eukaryota</taxon>
        <taxon>Metazoa</taxon>
        <taxon>Chordata</taxon>
        <taxon>Craniata</taxon>
        <taxon>Vertebrata</taxon>
        <taxon>Euteleostomi</taxon>
        <taxon>Actinopterygii</taxon>
        <taxon>Neopterygii</taxon>
        <taxon>Teleostei</taxon>
        <taxon>Neoteleostei</taxon>
        <taxon>Acanthomorphata</taxon>
        <taxon>Ovalentaria</taxon>
        <taxon>Pomacentridae</taxon>
        <taxon>Stegastes</taxon>
    </lineage>
</organism>
<accession>A0A3B5A8Q3</accession>
<proteinExistence type="predicted"/>
<dbReference type="GeneTree" id="ENSGT00610000087476"/>